<evidence type="ECO:0000313" key="2">
    <source>
        <dbReference type="EMBL" id="PWD97927.1"/>
    </source>
</evidence>
<keyword evidence="3" id="KW-1185">Reference proteome</keyword>
<dbReference type="Pfam" id="PF18962">
    <property type="entry name" value="Por_Secre_tail"/>
    <property type="match status" value="1"/>
</dbReference>
<reference evidence="2 3" key="1">
    <citation type="submission" date="2018-05" db="EMBL/GenBank/DDBJ databases">
        <title>Marinilabilia rubrum sp. nov., isolated from saltern sediment.</title>
        <authorList>
            <person name="Zhang R."/>
        </authorList>
    </citation>
    <scope>NUCLEOTIDE SEQUENCE [LARGE SCALE GENOMIC DNA]</scope>
    <source>
        <strain evidence="2 3">WTE16</strain>
    </source>
</reference>
<dbReference type="Proteomes" id="UP000244956">
    <property type="component" value="Unassembled WGS sequence"/>
</dbReference>
<comment type="caution">
    <text evidence="2">The sequence shown here is derived from an EMBL/GenBank/DDBJ whole genome shotgun (WGS) entry which is preliminary data.</text>
</comment>
<dbReference type="RefSeq" id="WP_109265945.1">
    <property type="nucleotide sequence ID" value="NZ_QEWP01000022.1"/>
</dbReference>
<accession>A0A2U2B4F7</accession>
<organism evidence="2 3">
    <name type="scientific">Marinilabilia rubra</name>
    <dbReference type="NCBI Taxonomy" id="2162893"/>
    <lineage>
        <taxon>Bacteria</taxon>
        <taxon>Pseudomonadati</taxon>
        <taxon>Bacteroidota</taxon>
        <taxon>Bacteroidia</taxon>
        <taxon>Marinilabiliales</taxon>
        <taxon>Marinilabiliaceae</taxon>
        <taxon>Marinilabilia</taxon>
    </lineage>
</organism>
<dbReference type="InterPro" id="IPR026444">
    <property type="entry name" value="Secre_tail"/>
</dbReference>
<gene>
    <name evidence="2" type="ORF">DDZ16_18400</name>
</gene>
<feature type="domain" description="Secretion system C-terminal sorting" evidence="1">
    <location>
        <begin position="782"/>
        <end position="850"/>
    </location>
</feature>
<protein>
    <recommendedName>
        <fullName evidence="1">Secretion system C-terminal sorting domain-containing protein</fullName>
    </recommendedName>
</protein>
<sequence>MAKLVVTIFLTILTQISAVSIKAENPVPFSTDSSHLTIWNGNEYVPFFLKGMNLGVAVPGTFPGQLAATREQYARWFEDIKEAGFNSIRLYTLHYPRFYEVLDSFNNANPENPLLFFQGVWLNESPPGYEEDLFFMTDTFRVEIEENVDCVHGNRQIGVRQGKAFGQYQHDVSRWCLGYIIGREVHPGEVITTNESHPGVTEHQGEHFSITNGIASEVWFTEKMDHLVGYEHQKYGTQRPVSVSSWPTLDPLSHPEEANDYEDSASLDFSKIELENAPAGMFISYHAYPYYPDFISLQSDYREYNDQYGPNSYRGYLKELKSHYKQFPVIIAEYGVPSSWGIAHYATSGMNHGGFDEQSQGDTNIRMLKTMEQTGCGGGIQFAWIDEWFKRTWITDPVDYDPQSRILWHNITAAEQNYGLVSYEKTTDFTSLKTFGETSAITEMKADANYAFFELEIGLNAPLDIPDEMWVTFDTYAEELGELLLPNGEEIPSRAEFYLHITNHSANLYVTEAYDRYGIWHGVASPEQQFRSVPSDGAPWYIVRWKNNYSHSDVQYIGSLQLNYDFQNVSSKDAVTLSDDKLSVKIPWSLLNVVAPDKRKVLHDDRSTPETEAMVSDGFRLAVYYKDQWYDTGQRFTWDTWNTIDPETLNVTKKISYHVMKDRLPEFNTPAIAVRDSFDFSSETFPVVLDAEEGVLKNDYDIDGDFRVAVISEPPVYGDAELRSDGSLVYQAQEGYSGVDTLKYYLFDGYSLSRPNLVVMAVSGDEPETEEEGSRGTDLLNVYPNPTSGKVYIDTAVFYEEILVFDSSGRLLETHKSASGIIDVDLSRYKSGVYLIVAKWEDEYISRKVIFHSADD</sequence>
<dbReference type="AlphaFoldDB" id="A0A2U2B4F7"/>
<dbReference type="Pfam" id="PF17963">
    <property type="entry name" value="Big_9"/>
    <property type="match status" value="1"/>
</dbReference>
<dbReference type="EMBL" id="QEWP01000022">
    <property type="protein sequence ID" value="PWD97927.1"/>
    <property type="molecule type" value="Genomic_DNA"/>
</dbReference>
<dbReference type="SUPFAM" id="SSF51445">
    <property type="entry name" value="(Trans)glycosidases"/>
    <property type="match status" value="1"/>
</dbReference>
<proteinExistence type="predicted"/>
<dbReference type="InterPro" id="IPR017853">
    <property type="entry name" value="GH"/>
</dbReference>
<dbReference type="NCBIfam" id="TIGR04183">
    <property type="entry name" value="Por_Secre_tail"/>
    <property type="match status" value="1"/>
</dbReference>
<evidence type="ECO:0000313" key="3">
    <source>
        <dbReference type="Proteomes" id="UP000244956"/>
    </source>
</evidence>
<dbReference type="Gene3D" id="3.20.20.80">
    <property type="entry name" value="Glycosidases"/>
    <property type="match status" value="2"/>
</dbReference>
<dbReference type="OrthoDB" id="1110367at2"/>
<name>A0A2U2B4F7_9BACT</name>
<evidence type="ECO:0000259" key="1">
    <source>
        <dbReference type="Pfam" id="PF18962"/>
    </source>
</evidence>